<dbReference type="EC" id="3.1.1.-" evidence="3"/>
<feature type="chain" id="PRO_5034406205" description="Carboxylic ester hydrolase" evidence="3">
    <location>
        <begin position="22"/>
        <end position="575"/>
    </location>
</feature>
<dbReference type="GO" id="GO:0052689">
    <property type="term" value="F:carboxylic ester hydrolase activity"/>
    <property type="evidence" value="ECO:0007669"/>
    <property type="project" value="TreeGrafter"/>
</dbReference>
<evidence type="ECO:0000259" key="4">
    <source>
        <dbReference type="Pfam" id="PF00135"/>
    </source>
</evidence>
<evidence type="ECO:0000313" key="5">
    <source>
        <dbReference type="EMBL" id="KAF7188014.1"/>
    </source>
</evidence>
<organism evidence="5 6">
    <name type="scientific">Pseudocercospora fuligena</name>
    <dbReference type="NCBI Taxonomy" id="685502"/>
    <lineage>
        <taxon>Eukaryota</taxon>
        <taxon>Fungi</taxon>
        <taxon>Dikarya</taxon>
        <taxon>Ascomycota</taxon>
        <taxon>Pezizomycotina</taxon>
        <taxon>Dothideomycetes</taxon>
        <taxon>Dothideomycetidae</taxon>
        <taxon>Mycosphaerellales</taxon>
        <taxon>Mycosphaerellaceae</taxon>
        <taxon>Pseudocercospora</taxon>
    </lineage>
</organism>
<protein>
    <recommendedName>
        <fullName evidence="3">Carboxylic ester hydrolase</fullName>
        <ecNumber evidence="3">3.1.1.-</ecNumber>
    </recommendedName>
</protein>
<sequence length="575" mass="63497">MRSLNLGAFLCAFGCVAFGIADNVPTAKTNGVTYHGFHRDRVEAFLGIQYAEDTGGENRFRPPIPYEHPDGSIVQATKPGSACPQDEGLTLIPLYLGNYTDISEDCLRLNVFRPNGSKAGDKLPVMVYIHGGSFYGASKDDPNSQPAGLILNSVANRHPVIQVQLNYRLGVFGFAKSEALRKDGSENLALRDQRLALQWVHDHIESFGGDCKKVTLQGQSSGGFSVGMQTLAFGGSKPQLFQTIIGQSQILEGGITGNFTRGIMARIVKQTGCNKTSVDSDETISCLRNLSMTDLLAAQTATQSGEANIGDEWLPTVDGDFIPAAPSTLLASKRFYNVTTMLGWCEDDTTYFVYPPVSTSNETTAFFKQYLPNFTPSNLTHLLSMYPKSDFHNKNFPNGSLELPREMYRAGRILRDILMVCQPILFGSAMHAAGNDVYLYVLNQTILTPIFQTNFSLYGYGVEHTSDFAYVFGNLSNYDIYDFPFHPSKSDYALAKRMSTSWANFAALRRPSLKGWKKASFENDKNFGTYVIGGKYEGYSGIGGNEGSRKAVAFEKLRERCEFLTRRDIVKQIGF</sequence>
<dbReference type="EMBL" id="JABCIY010000218">
    <property type="protein sequence ID" value="KAF7188014.1"/>
    <property type="molecule type" value="Genomic_DNA"/>
</dbReference>
<keyword evidence="6" id="KW-1185">Reference proteome</keyword>
<name>A0A8H6RBQ0_9PEZI</name>
<dbReference type="AlphaFoldDB" id="A0A8H6RBQ0"/>
<dbReference type="SUPFAM" id="SSF53474">
    <property type="entry name" value="alpha/beta-Hydrolases"/>
    <property type="match status" value="1"/>
</dbReference>
<dbReference type="Gene3D" id="3.40.50.1820">
    <property type="entry name" value="alpha/beta hydrolase"/>
    <property type="match status" value="1"/>
</dbReference>
<dbReference type="InterPro" id="IPR002018">
    <property type="entry name" value="CarbesteraseB"/>
</dbReference>
<evidence type="ECO:0000256" key="3">
    <source>
        <dbReference type="RuleBase" id="RU361235"/>
    </source>
</evidence>
<reference evidence="5" key="1">
    <citation type="submission" date="2020-04" db="EMBL/GenBank/DDBJ databases">
        <title>Draft genome resource of the tomato pathogen Pseudocercospora fuligena.</title>
        <authorList>
            <person name="Zaccaron A."/>
        </authorList>
    </citation>
    <scope>NUCLEOTIDE SEQUENCE</scope>
    <source>
        <strain evidence="5">PF001</strain>
    </source>
</reference>
<dbReference type="InterPro" id="IPR050654">
    <property type="entry name" value="AChE-related_enzymes"/>
</dbReference>
<accession>A0A8H6RBQ0</accession>
<dbReference type="PROSITE" id="PS00122">
    <property type="entry name" value="CARBOXYLESTERASE_B_1"/>
    <property type="match status" value="1"/>
</dbReference>
<dbReference type="InterPro" id="IPR019826">
    <property type="entry name" value="Carboxylesterase_B_AS"/>
</dbReference>
<gene>
    <name evidence="5" type="ORF">HII31_10686</name>
</gene>
<dbReference type="PANTHER" id="PTHR43918:SF4">
    <property type="entry name" value="CARBOXYLIC ESTER HYDROLASE"/>
    <property type="match status" value="1"/>
</dbReference>
<dbReference type="Pfam" id="PF00135">
    <property type="entry name" value="COesterase"/>
    <property type="match status" value="1"/>
</dbReference>
<keyword evidence="3" id="KW-0732">Signal</keyword>
<dbReference type="PANTHER" id="PTHR43918">
    <property type="entry name" value="ACETYLCHOLINESTERASE"/>
    <property type="match status" value="1"/>
</dbReference>
<dbReference type="InterPro" id="IPR029058">
    <property type="entry name" value="AB_hydrolase_fold"/>
</dbReference>
<evidence type="ECO:0000256" key="1">
    <source>
        <dbReference type="ARBA" id="ARBA00005964"/>
    </source>
</evidence>
<feature type="signal peptide" evidence="3">
    <location>
        <begin position="1"/>
        <end position="21"/>
    </location>
</feature>
<dbReference type="Proteomes" id="UP000660729">
    <property type="component" value="Unassembled WGS sequence"/>
</dbReference>
<dbReference type="OrthoDB" id="408631at2759"/>
<evidence type="ECO:0000313" key="6">
    <source>
        <dbReference type="Proteomes" id="UP000660729"/>
    </source>
</evidence>
<comment type="caution">
    <text evidence="5">The sequence shown here is derived from an EMBL/GenBank/DDBJ whole genome shotgun (WGS) entry which is preliminary data.</text>
</comment>
<evidence type="ECO:0000256" key="2">
    <source>
        <dbReference type="ARBA" id="ARBA00022801"/>
    </source>
</evidence>
<proteinExistence type="inferred from homology"/>
<comment type="similarity">
    <text evidence="1 3">Belongs to the type-B carboxylesterase/lipase family.</text>
</comment>
<feature type="domain" description="Carboxylesterase type B" evidence="4">
    <location>
        <begin position="24"/>
        <end position="522"/>
    </location>
</feature>
<keyword evidence="2 3" id="KW-0378">Hydrolase</keyword>